<dbReference type="GO" id="GO:0006351">
    <property type="term" value="P:DNA-templated transcription"/>
    <property type="evidence" value="ECO:0007669"/>
    <property type="project" value="InterPro"/>
</dbReference>
<dbReference type="EMBL" id="HBEW01003462">
    <property type="protein sequence ID" value="CAD8580555.1"/>
    <property type="molecule type" value="Transcribed_RNA"/>
</dbReference>
<dbReference type="Pfam" id="PF06870">
    <property type="entry name" value="RNA_pol_I_A49"/>
    <property type="match status" value="1"/>
</dbReference>
<name>A0A7S0KHT4_9CHLO</name>
<proteinExistence type="inferred from homology"/>
<dbReference type="InterPro" id="IPR009668">
    <property type="entry name" value="RNA_pol-assoc_fac_A49-like"/>
</dbReference>
<gene>
    <name evidence="6" type="ORF">OMED0929_LOCUS2863</name>
</gene>
<protein>
    <submittedName>
        <fullName evidence="6">Uncharacterized protein</fullName>
    </submittedName>
</protein>
<evidence type="ECO:0000313" key="6">
    <source>
        <dbReference type="EMBL" id="CAD8580555.1"/>
    </source>
</evidence>
<sequence>MAMASRDAPTTALEHLRALGVRTVRFEVNERRATKGDGSDDESGDDSDDDCGAFDGPYVLRCAAVGAGGLERDVTFEAWRPRRGLDREEMRETYREVYEAAFDDPFRANNVVMCARGDGVDYVGKNFTHAMSGIGRAFEREFPNNARQMLGRLKPAPGEGDGAYVMELIPIAGGRVIDLEARLHKYNYTKHGVSEYANLEDPAVRAAINAKQLEAFASDKRKRQVNRINAARRLDQDSIASPQQMETHISAATANMKSRNDLVIEAGKKRNIPAHNLEATEVSMAYPVETTPCYALFSKLAWKELLDAVKADTALSSETYEPLTKAMSMLLTGGNSKALTEQAKLIMFSDALCKLEKLRKGRIMEARPRKGEDGETEIKPKHPFLYANESEVDPNLQRAIIQEFMEEDNSGASRAFVLSKAARDLLRLQILLIALRAYGWTLKLDIMEAQLNIDSKELQSYTRQLGCKSASGGKNPSVKLDLQGKPLAAFLPEIRARAKRAKAKE</sequence>
<organism evidence="6">
    <name type="scientific">Ostreococcus mediterraneus</name>
    <dbReference type="NCBI Taxonomy" id="1486918"/>
    <lineage>
        <taxon>Eukaryota</taxon>
        <taxon>Viridiplantae</taxon>
        <taxon>Chlorophyta</taxon>
        <taxon>Mamiellophyceae</taxon>
        <taxon>Mamiellales</taxon>
        <taxon>Bathycoccaceae</taxon>
        <taxon>Ostreococcus</taxon>
    </lineage>
</organism>
<keyword evidence="4" id="KW-0804">Transcription</keyword>
<evidence type="ECO:0000256" key="2">
    <source>
        <dbReference type="ARBA" id="ARBA00009430"/>
    </source>
</evidence>
<evidence type="ECO:0000256" key="3">
    <source>
        <dbReference type="ARBA" id="ARBA00022478"/>
    </source>
</evidence>
<dbReference type="GO" id="GO:0000428">
    <property type="term" value="C:DNA-directed RNA polymerase complex"/>
    <property type="evidence" value="ECO:0007669"/>
    <property type="project" value="UniProtKB-KW"/>
</dbReference>
<accession>A0A7S0KHT4</accession>
<dbReference type="AlphaFoldDB" id="A0A7S0KHT4"/>
<evidence type="ECO:0000256" key="5">
    <source>
        <dbReference type="ARBA" id="ARBA00023242"/>
    </source>
</evidence>
<dbReference type="GO" id="GO:0003677">
    <property type="term" value="F:DNA binding"/>
    <property type="evidence" value="ECO:0007669"/>
    <property type="project" value="InterPro"/>
</dbReference>
<comment type="subcellular location">
    <subcellularLocation>
        <location evidence="1">Nucleus</location>
        <location evidence="1">Nucleolus</location>
    </subcellularLocation>
</comment>
<keyword evidence="3" id="KW-0240">DNA-directed RNA polymerase</keyword>
<comment type="similarity">
    <text evidence="2">Belongs to the eukaryotic RPA49/POLR1E RNA polymerase subunit family.</text>
</comment>
<keyword evidence="5" id="KW-0539">Nucleus</keyword>
<evidence type="ECO:0000256" key="1">
    <source>
        <dbReference type="ARBA" id="ARBA00004604"/>
    </source>
</evidence>
<dbReference type="GO" id="GO:0005730">
    <property type="term" value="C:nucleolus"/>
    <property type="evidence" value="ECO:0007669"/>
    <property type="project" value="UniProtKB-SubCell"/>
</dbReference>
<evidence type="ECO:0000256" key="4">
    <source>
        <dbReference type="ARBA" id="ARBA00023163"/>
    </source>
</evidence>
<reference evidence="6" key="1">
    <citation type="submission" date="2021-01" db="EMBL/GenBank/DDBJ databases">
        <authorList>
            <person name="Corre E."/>
            <person name="Pelletier E."/>
            <person name="Niang G."/>
            <person name="Scheremetjew M."/>
            <person name="Finn R."/>
            <person name="Kale V."/>
            <person name="Holt S."/>
            <person name="Cochrane G."/>
            <person name="Meng A."/>
            <person name="Brown T."/>
            <person name="Cohen L."/>
        </authorList>
    </citation>
    <scope>NUCLEOTIDE SEQUENCE</scope>
    <source>
        <strain evidence="6">Clade-D-RCC2572</strain>
    </source>
</reference>
<dbReference type="PANTHER" id="PTHR14440">
    <property type="entry name" value="DNA-DIRECTED RNA POLYMERASE I SUBUNIT RPA49"/>
    <property type="match status" value="1"/>
</dbReference>